<reference evidence="1 3" key="1">
    <citation type="journal article" date="2008" name="Science">
        <title>The Physcomitrella genome reveals evolutionary insights into the conquest of land by plants.</title>
        <authorList>
            <person name="Rensing S."/>
            <person name="Lang D."/>
            <person name="Zimmer A."/>
            <person name="Terry A."/>
            <person name="Salamov A."/>
            <person name="Shapiro H."/>
            <person name="Nishiyama T."/>
            <person name="Perroud P.-F."/>
            <person name="Lindquist E."/>
            <person name="Kamisugi Y."/>
            <person name="Tanahashi T."/>
            <person name="Sakakibara K."/>
            <person name="Fujita T."/>
            <person name="Oishi K."/>
            <person name="Shin-I T."/>
            <person name="Kuroki Y."/>
            <person name="Toyoda A."/>
            <person name="Suzuki Y."/>
            <person name="Hashimoto A."/>
            <person name="Yamaguchi K."/>
            <person name="Sugano A."/>
            <person name="Kohara Y."/>
            <person name="Fujiyama A."/>
            <person name="Anterola A."/>
            <person name="Aoki S."/>
            <person name="Ashton N."/>
            <person name="Barbazuk W.B."/>
            <person name="Barker E."/>
            <person name="Bennetzen J."/>
            <person name="Bezanilla M."/>
            <person name="Blankenship R."/>
            <person name="Cho S.H."/>
            <person name="Dutcher S."/>
            <person name="Estelle M."/>
            <person name="Fawcett J.A."/>
            <person name="Gundlach H."/>
            <person name="Hanada K."/>
            <person name="Heyl A."/>
            <person name="Hicks K.A."/>
            <person name="Hugh J."/>
            <person name="Lohr M."/>
            <person name="Mayer K."/>
            <person name="Melkozernov A."/>
            <person name="Murata T."/>
            <person name="Nelson D."/>
            <person name="Pils B."/>
            <person name="Prigge M."/>
            <person name="Reiss B."/>
            <person name="Renner T."/>
            <person name="Rombauts S."/>
            <person name="Rushton P."/>
            <person name="Sanderfoot A."/>
            <person name="Schween G."/>
            <person name="Shiu S.-H."/>
            <person name="Stueber K."/>
            <person name="Theodoulou F.L."/>
            <person name="Tu H."/>
            <person name="Van de Peer Y."/>
            <person name="Verrier P.J."/>
            <person name="Waters E."/>
            <person name="Wood A."/>
            <person name="Yang L."/>
            <person name="Cove D."/>
            <person name="Cuming A."/>
            <person name="Hasebe M."/>
            <person name="Lucas S."/>
            <person name="Mishler D.B."/>
            <person name="Reski R."/>
            <person name="Grigoriev I."/>
            <person name="Quatrano R.S."/>
            <person name="Boore J.L."/>
        </authorList>
    </citation>
    <scope>NUCLEOTIDE SEQUENCE [LARGE SCALE GENOMIC DNA]</scope>
    <source>
        <strain evidence="2 3">cv. Gransden 2004</strain>
    </source>
</reference>
<protein>
    <submittedName>
        <fullName evidence="1 2">Uncharacterized protein</fullName>
    </submittedName>
</protein>
<dbReference type="Gramene" id="Pp3c2_19150V3.1">
    <property type="protein sequence ID" value="Pp3c2_19150V3.1"/>
    <property type="gene ID" value="Pp3c2_19150"/>
</dbReference>
<name>A0A2K1L283_PHYPA</name>
<dbReference type="InParanoid" id="A0A2K1L283"/>
<gene>
    <name evidence="1" type="ORF">PHYPA_002919</name>
</gene>
<organism evidence="1">
    <name type="scientific">Physcomitrium patens</name>
    <name type="common">Spreading-leaved earth moss</name>
    <name type="synonym">Physcomitrella patens</name>
    <dbReference type="NCBI Taxonomy" id="3218"/>
    <lineage>
        <taxon>Eukaryota</taxon>
        <taxon>Viridiplantae</taxon>
        <taxon>Streptophyta</taxon>
        <taxon>Embryophyta</taxon>
        <taxon>Bryophyta</taxon>
        <taxon>Bryophytina</taxon>
        <taxon>Bryopsida</taxon>
        <taxon>Funariidae</taxon>
        <taxon>Funariales</taxon>
        <taxon>Funariaceae</taxon>
        <taxon>Physcomitrium</taxon>
    </lineage>
</organism>
<reference evidence="1 3" key="2">
    <citation type="journal article" date="2018" name="Plant J.">
        <title>The Physcomitrella patens chromosome-scale assembly reveals moss genome structure and evolution.</title>
        <authorList>
            <person name="Lang D."/>
            <person name="Ullrich K.K."/>
            <person name="Murat F."/>
            <person name="Fuchs J."/>
            <person name="Jenkins J."/>
            <person name="Haas F.B."/>
            <person name="Piednoel M."/>
            <person name="Gundlach H."/>
            <person name="Van Bel M."/>
            <person name="Meyberg R."/>
            <person name="Vives C."/>
            <person name="Morata J."/>
            <person name="Symeonidi A."/>
            <person name="Hiss M."/>
            <person name="Muchero W."/>
            <person name="Kamisugi Y."/>
            <person name="Saleh O."/>
            <person name="Blanc G."/>
            <person name="Decker E.L."/>
            <person name="van Gessel N."/>
            <person name="Grimwood J."/>
            <person name="Hayes R.D."/>
            <person name="Graham S.W."/>
            <person name="Gunter L.E."/>
            <person name="McDaniel S.F."/>
            <person name="Hoernstein S.N.W."/>
            <person name="Larsson A."/>
            <person name="Li F.W."/>
            <person name="Perroud P.F."/>
            <person name="Phillips J."/>
            <person name="Ranjan P."/>
            <person name="Rokshar D.S."/>
            <person name="Rothfels C.J."/>
            <person name="Schneider L."/>
            <person name="Shu S."/>
            <person name="Stevenson D.W."/>
            <person name="Thummler F."/>
            <person name="Tillich M."/>
            <person name="Villarreal Aguilar J.C."/>
            <person name="Widiez T."/>
            <person name="Wong G.K."/>
            <person name="Wymore A."/>
            <person name="Zhang Y."/>
            <person name="Zimmer A.D."/>
            <person name="Quatrano R.S."/>
            <person name="Mayer K.F.X."/>
            <person name="Goodstein D."/>
            <person name="Casacuberta J.M."/>
            <person name="Vandepoele K."/>
            <person name="Reski R."/>
            <person name="Cuming A.C."/>
            <person name="Tuskan G.A."/>
            <person name="Maumus F."/>
            <person name="Salse J."/>
            <person name="Schmutz J."/>
            <person name="Rensing S.A."/>
        </authorList>
    </citation>
    <scope>NUCLEOTIDE SEQUENCE [LARGE SCALE GENOMIC DNA]</scope>
    <source>
        <strain evidence="2 3">cv. Gransden 2004</strain>
    </source>
</reference>
<accession>A0A2K1L283</accession>
<proteinExistence type="predicted"/>
<dbReference type="Gramene" id="Pp3c2_19150V3.2">
    <property type="protein sequence ID" value="Pp3c2_19150V3.2"/>
    <property type="gene ID" value="Pp3c2_19150"/>
</dbReference>
<dbReference type="EnsemblPlants" id="Pp3c2_19150V3.2">
    <property type="protein sequence ID" value="Pp3c2_19150V3.2"/>
    <property type="gene ID" value="Pp3c2_19150"/>
</dbReference>
<dbReference type="EMBL" id="ABEU02000002">
    <property type="protein sequence ID" value="PNR60126.1"/>
    <property type="molecule type" value="Genomic_DNA"/>
</dbReference>
<evidence type="ECO:0000313" key="2">
    <source>
        <dbReference type="EnsemblPlants" id="Pp3c2_19150V3.1"/>
    </source>
</evidence>
<evidence type="ECO:0000313" key="3">
    <source>
        <dbReference type="Proteomes" id="UP000006727"/>
    </source>
</evidence>
<dbReference type="Proteomes" id="UP000006727">
    <property type="component" value="Chromosome 2"/>
</dbReference>
<sequence>MVCCVFLGCHKTVVDLGLVVTCGLVWICDVETTSLGPLDDVVVRQHSNVGADGMVRNLARFGATLLTSFATSSYSVLEKDNPECGCFIRKVC</sequence>
<evidence type="ECO:0000313" key="1">
    <source>
        <dbReference type="EMBL" id="PNR60126.1"/>
    </source>
</evidence>
<dbReference type="EnsemblPlants" id="Pp3c2_19150V3.1">
    <property type="protein sequence ID" value="Pp3c2_19150V3.1"/>
    <property type="gene ID" value="Pp3c2_19150"/>
</dbReference>
<dbReference type="PaxDb" id="3218-PP1S343_58V6.1"/>
<dbReference type="AlphaFoldDB" id="A0A2K1L283"/>
<keyword evidence="3" id="KW-1185">Reference proteome</keyword>
<reference evidence="2" key="3">
    <citation type="submission" date="2020-12" db="UniProtKB">
        <authorList>
            <consortium name="EnsemblPlants"/>
        </authorList>
    </citation>
    <scope>IDENTIFICATION</scope>
</reference>